<evidence type="ECO:0000256" key="1">
    <source>
        <dbReference type="SAM" id="Phobius"/>
    </source>
</evidence>
<dbReference type="KEGG" id="pacr:FXN63_10815"/>
<keyword evidence="1" id="KW-0472">Membrane</keyword>
<feature type="transmembrane region" description="Helical" evidence="1">
    <location>
        <begin position="73"/>
        <end position="93"/>
    </location>
</feature>
<dbReference type="Pfam" id="PF04403">
    <property type="entry name" value="PqiA"/>
    <property type="match status" value="1"/>
</dbReference>
<sequence>MPISPTHDSAAAVARQHDEHVLEAPPHTVQTLVACHECDELQYLSPLARCEVAHCIRCGATIAEGERWRPEPFAAFVLTTLIVFLIANAFPIVSLQVQGSETQTTLFGAVYTLYDQHQDFIALLVLATTIAFPMLELALMFGVLLTLRRFYATRWFRLSLRLIQAIRPWKMIEVFMIGVLVTLVKLWSIATIIPGVALWAFALLTFMLGGVAMFDPAQLWRRVPLADEAT</sequence>
<name>A0A5C0AV17_9BURK</name>
<protein>
    <submittedName>
        <fullName evidence="2">Paraquat-inducible protein A</fullName>
    </submittedName>
</protein>
<feature type="transmembrane region" description="Helical" evidence="1">
    <location>
        <begin position="168"/>
        <end position="190"/>
    </location>
</feature>
<keyword evidence="3" id="KW-1185">Reference proteome</keyword>
<evidence type="ECO:0000313" key="3">
    <source>
        <dbReference type="Proteomes" id="UP000325161"/>
    </source>
</evidence>
<dbReference type="EMBL" id="CP043046">
    <property type="protein sequence ID" value="QEI06272.1"/>
    <property type="molecule type" value="Genomic_DNA"/>
</dbReference>
<gene>
    <name evidence="2" type="ORF">FXN63_10815</name>
</gene>
<dbReference type="Proteomes" id="UP000325161">
    <property type="component" value="Chromosome"/>
</dbReference>
<dbReference type="AlphaFoldDB" id="A0A5C0AV17"/>
<evidence type="ECO:0000313" key="2">
    <source>
        <dbReference type="EMBL" id="QEI06272.1"/>
    </source>
</evidence>
<accession>A0A5C0AV17</accession>
<proteinExistence type="predicted"/>
<dbReference type="OrthoDB" id="9807787at2"/>
<feature type="transmembrane region" description="Helical" evidence="1">
    <location>
        <begin position="196"/>
        <end position="214"/>
    </location>
</feature>
<dbReference type="InterPro" id="IPR007498">
    <property type="entry name" value="PqiA-like"/>
</dbReference>
<feature type="transmembrane region" description="Helical" evidence="1">
    <location>
        <begin position="120"/>
        <end position="147"/>
    </location>
</feature>
<dbReference type="RefSeq" id="WP_148814714.1">
    <property type="nucleotide sequence ID" value="NZ_CP043046.1"/>
</dbReference>
<reference evidence="2 3" key="1">
    <citation type="submission" date="2019-08" db="EMBL/GenBank/DDBJ databases">
        <title>Amphibian skin-associated Pigmentiphaga: genome sequence and occurrence across geography and hosts.</title>
        <authorList>
            <person name="Bletz M.C."/>
            <person name="Bunk B."/>
            <person name="Sproeer C."/>
            <person name="Biwer P."/>
            <person name="Reiter S."/>
            <person name="Rabemananjara F.C.E."/>
            <person name="Schulz S."/>
            <person name="Overmann J."/>
            <person name="Vences M."/>
        </authorList>
    </citation>
    <scope>NUCLEOTIDE SEQUENCE [LARGE SCALE GENOMIC DNA]</scope>
    <source>
        <strain evidence="2 3">Mada1488</strain>
    </source>
</reference>
<keyword evidence="1" id="KW-1133">Transmembrane helix</keyword>
<organism evidence="2 3">
    <name type="scientific">Pigmentiphaga aceris</name>
    <dbReference type="NCBI Taxonomy" id="1940612"/>
    <lineage>
        <taxon>Bacteria</taxon>
        <taxon>Pseudomonadati</taxon>
        <taxon>Pseudomonadota</taxon>
        <taxon>Betaproteobacteria</taxon>
        <taxon>Burkholderiales</taxon>
        <taxon>Alcaligenaceae</taxon>
        <taxon>Pigmentiphaga</taxon>
    </lineage>
</organism>
<keyword evidence="1" id="KW-0812">Transmembrane</keyword>